<accession>A0A0B4ET18</accession>
<sequence>MPAHGITSFGEVWGAGWAESDNGQREALKNEVRGCALFPAPGFKLEYAQNLENNDKHGGGREWTAYFRTGMMPSVLPATLTGAALAVASKYFDVSE</sequence>
<dbReference type="VEuPathDB" id="FungiDB:MAN_06061"/>
<dbReference type="AlphaFoldDB" id="A0A0B4ET18"/>
<comment type="caution">
    <text evidence="1">The sequence shown here is derived from an EMBL/GenBank/DDBJ whole genome shotgun (WGS) entry which is preliminary data.</text>
</comment>
<protein>
    <submittedName>
        <fullName evidence="1">Uncharacterized protein</fullName>
    </submittedName>
</protein>
<dbReference type="EMBL" id="AZNF01000007">
    <property type="protein sequence ID" value="KID65050.1"/>
    <property type="molecule type" value="Genomic_DNA"/>
</dbReference>
<dbReference type="HOGENOM" id="CLU_183919_0_0_1"/>
<name>A0A0B4ET18_METAF</name>
<evidence type="ECO:0000313" key="2">
    <source>
        <dbReference type="Proteomes" id="UP000031186"/>
    </source>
</evidence>
<proteinExistence type="predicted"/>
<gene>
    <name evidence="1" type="ORF">MAN_06061</name>
</gene>
<dbReference type="Proteomes" id="UP000031186">
    <property type="component" value="Unassembled WGS sequence"/>
</dbReference>
<feature type="non-terminal residue" evidence="1">
    <location>
        <position position="1"/>
    </location>
</feature>
<evidence type="ECO:0000313" key="1">
    <source>
        <dbReference type="EMBL" id="KID65050.1"/>
    </source>
</evidence>
<keyword evidence="2" id="KW-1185">Reference proteome</keyword>
<reference evidence="1 2" key="1">
    <citation type="journal article" date="2014" name="Proc. Natl. Acad. Sci. U.S.A.">
        <title>Trajectory and genomic determinants of fungal-pathogen speciation and host adaptation.</title>
        <authorList>
            <person name="Hu X."/>
            <person name="Xiao G."/>
            <person name="Zheng P."/>
            <person name="Shang Y."/>
            <person name="Su Y."/>
            <person name="Zhang X."/>
            <person name="Liu X."/>
            <person name="Zhan S."/>
            <person name="St Leger R.J."/>
            <person name="Wang C."/>
        </authorList>
    </citation>
    <scope>NUCLEOTIDE SEQUENCE [LARGE SCALE GENOMIC DNA]</scope>
    <source>
        <strain evidence="1 2">ARSEF 549</strain>
    </source>
</reference>
<organism evidence="1 2">
    <name type="scientific">Metarhizium anisopliae (strain ARSEF 549)</name>
    <dbReference type="NCBI Taxonomy" id="3151832"/>
    <lineage>
        <taxon>Eukaryota</taxon>
        <taxon>Fungi</taxon>
        <taxon>Dikarya</taxon>
        <taxon>Ascomycota</taxon>
        <taxon>Pezizomycotina</taxon>
        <taxon>Sordariomycetes</taxon>
        <taxon>Hypocreomycetidae</taxon>
        <taxon>Hypocreales</taxon>
        <taxon>Clavicipitaceae</taxon>
        <taxon>Metarhizium</taxon>
    </lineage>
</organism>